<evidence type="ECO:0000256" key="1">
    <source>
        <dbReference type="SAM" id="Phobius"/>
    </source>
</evidence>
<feature type="transmembrane region" description="Helical" evidence="1">
    <location>
        <begin position="6"/>
        <end position="24"/>
    </location>
</feature>
<protein>
    <submittedName>
        <fullName evidence="2">Glr3763 protein</fullName>
    </submittedName>
</protein>
<keyword evidence="1" id="KW-1133">Transmembrane helix</keyword>
<dbReference type="PANTHER" id="PTHR35302:SF1">
    <property type="entry name" value="PROTEIN COFACTOR ASSEMBLY OF COMPLEX C SUBUNIT B CCB1, CHLOROPLASTIC"/>
    <property type="match status" value="1"/>
</dbReference>
<keyword evidence="1" id="KW-0472">Membrane</keyword>
<dbReference type="InParanoid" id="Q7NEW5"/>
<organism evidence="2 3">
    <name type="scientific">Gloeobacter violaceus (strain ATCC 29082 / PCC 7421)</name>
    <dbReference type="NCBI Taxonomy" id="251221"/>
    <lineage>
        <taxon>Bacteria</taxon>
        <taxon>Bacillati</taxon>
        <taxon>Cyanobacteriota</taxon>
        <taxon>Cyanophyceae</taxon>
        <taxon>Gloeobacterales</taxon>
        <taxon>Gloeobacteraceae</taxon>
        <taxon>Gloeobacter</taxon>
    </lineage>
</organism>
<dbReference type="EMBL" id="BA000045">
    <property type="protein sequence ID" value="BAC91704.1"/>
    <property type="molecule type" value="Genomic_DNA"/>
</dbReference>
<dbReference type="RefSeq" id="WP_011143752.1">
    <property type="nucleotide sequence ID" value="NC_005125.1"/>
</dbReference>
<keyword evidence="3" id="KW-1185">Reference proteome</keyword>
<proteinExistence type="predicted"/>
<feature type="transmembrane region" description="Helical" evidence="1">
    <location>
        <begin position="109"/>
        <end position="126"/>
    </location>
</feature>
<sequence length="169" mass="18745">MQQVTILSTLVLTLLMLVGLFFFLRASVKDRTEEAELDFSSQPQQLAHSLRAYLEGRSYRLVEEQERRLVFSGVVAPSRFLAVFLTLLALLGLICLALVLAVLLPAGGWAFALLPLLSPLAGLFYWSRARRPEQVVARIVATSQGAKLVIQAHRDEILVLKDTLETVNG</sequence>
<reference evidence="2 3" key="1">
    <citation type="journal article" date="2003" name="DNA Res.">
        <title>Complete genome structure of Gloeobacter violaceus PCC 7421, a cyanobacterium that lacks thylakoids.</title>
        <authorList>
            <person name="Nakamura Y."/>
            <person name="Kaneko T."/>
            <person name="Sato S."/>
            <person name="Mimuro M."/>
            <person name="Miyashita H."/>
            <person name="Tsuchiya T."/>
            <person name="Sasamoto S."/>
            <person name="Watanabe A."/>
            <person name="Kawashima K."/>
            <person name="Kishida Y."/>
            <person name="Kiyokawa C."/>
            <person name="Kohara M."/>
            <person name="Matsumoto M."/>
            <person name="Matsuno A."/>
            <person name="Nakazaki N."/>
            <person name="Shimpo S."/>
            <person name="Takeuchi C."/>
            <person name="Yamada M."/>
            <person name="Tabata S."/>
        </authorList>
    </citation>
    <scope>NUCLEOTIDE SEQUENCE [LARGE SCALE GENOMIC DNA]</scope>
    <source>
        <strain evidence="3">ATCC 29082 / PCC 7421</strain>
    </source>
</reference>
<reference evidence="2 3" key="2">
    <citation type="journal article" date="2003" name="DNA Res.">
        <title>Complete genome structure of Gloeobacter violaceus PCC 7421, a cyanobacterium that lacks thylakoids (supplement).</title>
        <authorList>
            <person name="Nakamura Y."/>
            <person name="Kaneko T."/>
            <person name="Sato S."/>
            <person name="Mimuro M."/>
            <person name="Miyashita H."/>
            <person name="Tsuchiya T."/>
            <person name="Sasamoto S."/>
            <person name="Watanabe A."/>
            <person name="Kawashima K."/>
            <person name="Kishida Y."/>
            <person name="Kiyokawa C."/>
            <person name="Kohara M."/>
            <person name="Matsumoto M."/>
            <person name="Matsuno A."/>
            <person name="Nakazaki N."/>
            <person name="Shimpo S."/>
            <person name="Takeuchi C."/>
            <person name="Yamada M."/>
            <person name="Tabata S."/>
        </authorList>
    </citation>
    <scope>NUCLEOTIDE SEQUENCE [LARGE SCALE GENOMIC DNA]</scope>
    <source>
        <strain evidence="3">ATCC 29082 / PCC 7421</strain>
    </source>
</reference>
<dbReference type="InterPro" id="IPR021919">
    <property type="entry name" value="CCB1"/>
</dbReference>
<dbReference type="PATRIC" id="fig|251221.4.peg.3798"/>
<feature type="transmembrane region" description="Helical" evidence="1">
    <location>
        <begin position="80"/>
        <end position="103"/>
    </location>
</feature>
<evidence type="ECO:0000313" key="2">
    <source>
        <dbReference type="EMBL" id="BAC91704.1"/>
    </source>
</evidence>
<dbReference type="KEGG" id="gvi:glr3763"/>
<keyword evidence="1" id="KW-0812">Transmembrane</keyword>
<accession>Q7NEW5</accession>
<dbReference type="OrthoDB" id="513241at2"/>
<dbReference type="PANTHER" id="PTHR35302">
    <property type="match status" value="1"/>
</dbReference>
<dbReference type="Proteomes" id="UP000000557">
    <property type="component" value="Chromosome"/>
</dbReference>
<dbReference type="eggNOG" id="ENOG5031S34">
    <property type="taxonomic scope" value="Bacteria"/>
</dbReference>
<name>Q7NEW5_GLOVI</name>
<dbReference type="Pfam" id="PF12046">
    <property type="entry name" value="CCB1"/>
    <property type="match status" value="1"/>
</dbReference>
<dbReference type="STRING" id="251221.gene:10761279"/>
<evidence type="ECO:0000313" key="3">
    <source>
        <dbReference type="Proteomes" id="UP000000557"/>
    </source>
</evidence>
<gene>
    <name evidence="2" type="ordered locus">glr3763</name>
</gene>
<dbReference type="HOGENOM" id="CLU_067692_2_0_3"/>
<dbReference type="AlphaFoldDB" id="Q7NEW5"/>
<dbReference type="EnsemblBacteria" id="BAC91704">
    <property type="protein sequence ID" value="BAC91704"/>
    <property type="gene ID" value="BAC91704"/>
</dbReference>